<accession>A0A398E1E8</accession>
<evidence type="ECO:0000313" key="3">
    <source>
        <dbReference type="Proteomes" id="UP000266113"/>
    </source>
</evidence>
<sequence length="69" mass="7374">MARGKTKGSTTGANLGFESKPWSMADSLRGSMDSADGGYPCAPACYSYCTWKSKLSVVQRRLMGEEGDS</sequence>
<proteinExistence type="predicted"/>
<feature type="region of interest" description="Disordered" evidence="1">
    <location>
        <begin position="1"/>
        <end position="21"/>
    </location>
</feature>
<dbReference type="AlphaFoldDB" id="A0A398E1E8"/>
<evidence type="ECO:0000313" key="2">
    <source>
        <dbReference type="EMBL" id="RIE17394.1"/>
    </source>
</evidence>
<comment type="caution">
    <text evidence="2">The sequence shown here is derived from an EMBL/GenBank/DDBJ whole genome shotgun (WGS) entry which is preliminary data.</text>
</comment>
<keyword evidence="3" id="KW-1185">Reference proteome</keyword>
<reference evidence="2 3" key="1">
    <citation type="submission" date="2018-09" db="EMBL/GenBank/DDBJ databases">
        <title>Discovery and Ecogenomic Context for Candidatus Cryosericales, a Global Caldiserica Order Active in Thawing Permafrost.</title>
        <authorList>
            <person name="Martinez M.A."/>
            <person name="Woodcroft B.J."/>
            <person name="Ignacio Espinoza J.C."/>
            <person name="Zayed A."/>
            <person name="Singleton C.M."/>
            <person name="Boyd J."/>
            <person name="Li Y.-F."/>
            <person name="Purvine S."/>
            <person name="Maughan H."/>
            <person name="Hodgkins S.B."/>
            <person name="Anderson D."/>
            <person name="Sederholm M."/>
            <person name="Temperton B."/>
            <person name="Saleska S.R."/>
            <person name="Tyson G.W."/>
            <person name="Rich V.I."/>
        </authorList>
    </citation>
    <scope>NUCLEOTIDE SEQUENCE [LARGE SCALE GENOMIC DNA]</scope>
    <source>
        <strain evidence="2 3">SMC1</strain>
    </source>
</reference>
<name>A0A398E1E8_9BACT</name>
<gene>
    <name evidence="2" type="ORF">SMC1_01895</name>
</gene>
<dbReference type="Proteomes" id="UP000266113">
    <property type="component" value="Unassembled WGS sequence"/>
</dbReference>
<protein>
    <submittedName>
        <fullName evidence="2">Uncharacterized protein</fullName>
    </submittedName>
</protein>
<organism evidence="2 3">
    <name type="scientific">Candidatus Cryosericum septentrionale</name>
    <dbReference type="NCBI Taxonomy" id="2290913"/>
    <lineage>
        <taxon>Bacteria</taxon>
        <taxon>Pseudomonadati</taxon>
        <taxon>Caldisericota/Cryosericota group</taxon>
        <taxon>Candidatus Cryosericota</taxon>
        <taxon>Candidatus Cryosericia</taxon>
        <taxon>Candidatus Cryosericales</taxon>
        <taxon>Candidatus Cryosericaceae</taxon>
        <taxon>Candidatus Cryosericum</taxon>
    </lineage>
</organism>
<dbReference type="EMBL" id="QXIY01000005">
    <property type="protein sequence ID" value="RIE17394.1"/>
    <property type="molecule type" value="Genomic_DNA"/>
</dbReference>
<evidence type="ECO:0000256" key="1">
    <source>
        <dbReference type="SAM" id="MobiDB-lite"/>
    </source>
</evidence>